<sequence>MQDDLEEVRRDVIGRLSQAANDRKSAMHTPVFATADADTRILVLRAFDDEQWTLRFHTDSRSPKVSVIESDPAVSVLFYDREEKVQIRCRGVARIERSSVAADTAWQQSDNYARRCYLGSGPSVLSDEPTSGLPEWIEGEKPTDEQLAPARENFAVLLVEIIEADWYHLAHDGHRRALVKPGGEAHWLTP</sequence>
<dbReference type="InterPro" id="IPR024624">
    <property type="entry name" value="Pyridox_Oxase_Alr4036_FMN-bd"/>
</dbReference>
<accession>A0A850H4L7</accession>
<gene>
    <name evidence="2" type="ORF">HUV48_11135</name>
</gene>
<name>A0A850H4L7_9SPHN</name>
<organism evidence="2 3">
    <name type="scientific">Qipengyuania atrilutea</name>
    <dbReference type="NCBI Taxonomy" id="2744473"/>
    <lineage>
        <taxon>Bacteria</taxon>
        <taxon>Pseudomonadati</taxon>
        <taxon>Pseudomonadota</taxon>
        <taxon>Alphaproteobacteria</taxon>
        <taxon>Sphingomonadales</taxon>
        <taxon>Erythrobacteraceae</taxon>
        <taxon>Qipengyuania</taxon>
    </lineage>
</organism>
<evidence type="ECO:0000313" key="3">
    <source>
        <dbReference type="Proteomes" id="UP000561438"/>
    </source>
</evidence>
<keyword evidence="3" id="KW-1185">Reference proteome</keyword>
<dbReference type="Proteomes" id="UP000561438">
    <property type="component" value="Unassembled WGS sequence"/>
</dbReference>
<dbReference type="RefSeq" id="WP_176267877.1">
    <property type="nucleotide sequence ID" value="NZ_JABWGV010000004.1"/>
</dbReference>
<proteinExistence type="predicted"/>
<reference evidence="2 3" key="1">
    <citation type="submission" date="2020-06" db="EMBL/GenBank/DDBJ databases">
        <title>Altererythrobacter sp. HHU K3-1.</title>
        <authorList>
            <person name="Zhang D."/>
            <person name="Xue H."/>
        </authorList>
    </citation>
    <scope>NUCLEOTIDE SEQUENCE [LARGE SCALE GENOMIC DNA]</scope>
    <source>
        <strain evidence="2 3">HHU K3-1</strain>
    </source>
</reference>
<evidence type="ECO:0000313" key="2">
    <source>
        <dbReference type="EMBL" id="NVD45560.1"/>
    </source>
</evidence>
<dbReference type="InterPro" id="IPR012349">
    <property type="entry name" value="Split_barrel_FMN-bd"/>
</dbReference>
<evidence type="ECO:0000259" key="1">
    <source>
        <dbReference type="Pfam" id="PF12766"/>
    </source>
</evidence>
<protein>
    <submittedName>
        <fullName evidence="2">Pyridoxamine 5'-phosphate oxidase family protein</fullName>
    </submittedName>
</protein>
<dbReference type="AlphaFoldDB" id="A0A850H4L7"/>
<comment type="caution">
    <text evidence="2">The sequence shown here is derived from an EMBL/GenBank/DDBJ whole genome shotgun (WGS) entry which is preliminary data.</text>
</comment>
<dbReference type="GO" id="GO:0010181">
    <property type="term" value="F:FMN binding"/>
    <property type="evidence" value="ECO:0007669"/>
    <property type="project" value="InterPro"/>
</dbReference>
<dbReference type="EMBL" id="JABWGV010000004">
    <property type="protein sequence ID" value="NVD45560.1"/>
    <property type="molecule type" value="Genomic_DNA"/>
</dbReference>
<dbReference type="Pfam" id="PF12766">
    <property type="entry name" value="Pyridox_oxase_2"/>
    <property type="match status" value="1"/>
</dbReference>
<feature type="domain" description="Pyridoxamine 5'-phosphate oxidase Alr4036 family FMN-binding" evidence="1">
    <location>
        <begin position="20"/>
        <end position="95"/>
    </location>
</feature>
<dbReference type="Gene3D" id="2.30.110.10">
    <property type="entry name" value="Electron Transport, Fmn-binding Protein, Chain A"/>
    <property type="match status" value="1"/>
</dbReference>
<dbReference type="SUPFAM" id="SSF50475">
    <property type="entry name" value="FMN-binding split barrel"/>
    <property type="match status" value="1"/>
</dbReference>